<feature type="chain" id="PRO_5037538725" evidence="2">
    <location>
        <begin position="27"/>
        <end position="654"/>
    </location>
</feature>
<dbReference type="InterPro" id="IPR007480">
    <property type="entry name" value="DUF529"/>
</dbReference>
<dbReference type="Proteomes" id="UP000244803">
    <property type="component" value="Chromosome 4"/>
</dbReference>
<gene>
    <name evidence="3" type="ORF">MACJ_002656</name>
</gene>
<sequence>MNLVSCFKVLALVLLWKLDLFTCIESDSSRLPPTERNYQPLCAHNYNNCNNRYYGGEYGYRSYRRSRYHVANRGKIPPEPPPLFHHRSRPRNYSGYGFRGHGPTHFGSTYSSHHSKYDHHSHGGNFISLDISRTFTTRRYTFSHEYNMDVFRAIPPYLFSEVKHGPDLLWQYKGQGYPNKVTCGEVKGKPKVEVHFPEPPRRTAGKYRPPGFIYTNRDFVPGQHNTSFRVKAPNLTPTERILGQDVEFELLTVGDKVFLRPKHYPGTGASSSLLISVNVDRFESTDKVMYTYDPRTGIHSLKTREPFLINEIIQKGQIIWRAKNNRYGDRVILKYDEDGKPMSRVLYPDWAVFGMDPPYLSPHEVPKYRPSARGPNLHEQSPTSTPSDSEFKSKSRVPKGGSSPFDHSDNLEEPVTASPHLPDTIDTSFPPPSAAPPRSSDKKPFELDINSRDSTDQFECTYDSPIKTMTYVAKNLYRFSAIKYGANVLWSTHNPREYAHKVTLRGFQHRGMFHLAAHLDDRVISFYKDESVPWTEVDTSKANCLTLNVLSNFEAFFYTVEIAGEHKTFTAKEGFKFCKVRSGESWIWETIRIQEYSSKVVTTGDKRVSIYLDNEKLLNFVRVCRGCQGSKSIMCGLVTCGIYNCCAKRWKEVN</sequence>
<dbReference type="OrthoDB" id="10455020at2759"/>
<organism evidence="3 4">
    <name type="scientific">Theileria orientalis</name>
    <dbReference type="NCBI Taxonomy" id="68886"/>
    <lineage>
        <taxon>Eukaryota</taxon>
        <taxon>Sar</taxon>
        <taxon>Alveolata</taxon>
        <taxon>Apicomplexa</taxon>
        <taxon>Aconoidasida</taxon>
        <taxon>Piroplasmida</taxon>
        <taxon>Theileriidae</taxon>
        <taxon>Theileria</taxon>
    </lineage>
</organism>
<feature type="region of interest" description="Disordered" evidence="1">
    <location>
        <begin position="364"/>
        <end position="450"/>
    </location>
</feature>
<protein>
    <submittedName>
        <fullName evidence="3">Uncharacterized protein</fullName>
    </submittedName>
</protein>
<feature type="compositionally biased region" description="Basic and acidic residues" evidence="1">
    <location>
        <begin position="439"/>
        <end position="450"/>
    </location>
</feature>
<keyword evidence="2" id="KW-0732">Signal</keyword>
<dbReference type="AlphaFoldDB" id="A0A976QVM6"/>
<proteinExistence type="predicted"/>
<evidence type="ECO:0000313" key="3">
    <source>
        <dbReference type="EMBL" id="UKJ89406.2"/>
    </source>
</evidence>
<evidence type="ECO:0000256" key="1">
    <source>
        <dbReference type="SAM" id="MobiDB-lite"/>
    </source>
</evidence>
<feature type="compositionally biased region" description="Polar residues" evidence="1">
    <location>
        <begin position="378"/>
        <end position="388"/>
    </location>
</feature>
<reference evidence="3" key="1">
    <citation type="submission" date="2022-07" db="EMBL/GenBank/DDBJ databases">
        <title>Evaluation of T. orientalis genome assembly methods using nanopore sequencing and analysis of variation between genomes.</title>
        <authorList>
            <person name="Yam J."/>
            <person name="Micallef M.L."/>
            <person name="Liu M."/>
            <person name="Djordjevic S.P."/>
            <person name="Bogema D.R."/>
            <person name="Jenkins C."/>
        </authorList>
    </citation>
    <scope>NUCLEOTIDE SEQUENCE</scope>
    <source>
        <strain evidence="3">Fish Creek</strain>
    </source>
</reference>
<feature type="signal peptide" evidence="2">
    <location>
        <begin position="1"/>
        <end position="26"/>
    </location>
</feature>
<evidence type="ECO:0000256" key="2">
    <source>
        <dbReference type="SAM" id="SignalP"/>
    </source>
</evidence>
<accession>A0A976QVM6</accession>
<name>A0A976QVM6_THEOR</name>
<evidence type="ECO:0000313" key="4">
    <source>
        <dbReference type="Proteomes" id="UP000244803"/>
    </source>
</evidence>
<dbReference type="Pfam" id="PF04385">
    <property type="entry name" value="FAINT"/>
    <property type="match status" value="1"/>
</dbReference>
<dbReference type="EMBL" id="CP056067">
    <property type="protein sequence ID" value="UKJ89406.2"/>
    <property type="molecule type" value="Genomic_DNA"/>
</dbReference>